<reference evidence="1 2" key="2">
    <citation type="journal article" date="2008" name="Nature">
        <title>The Phaeodactylum genome reveals the evolutionary history of diatom genomes.</title>
        <authorList>
            <person name="Bowler C."/>
            <person name="Allen A.E."/>
            <person name="Badger J.H."/>
            <person name="Grimwood J."/>
            <person name="Jabbari K."/>
            <person name="Kuo A."/>
            <person name="Maheswari U."/>
            <person name="Martens C."/>
            <person name="Maumus F."/>
            <person name="Otillar R.P."/>
            <person name="Rayko E."/>
            <person name="Salamov A."/>
            <person name="Vandepoele K."/>
            <person name="Beszteri B."/>
            <person name="Gruber A."/>
            <person name="Heijde M."/>
            <person name="Katinka M."/>
            <person name="Mock T."/>
            <person name="Valentin K."/>
            <person name="Verret F."/>
            <person name="Berges J.A."/>
            <person name="Brownlee C."/>
            <person name="Cadoret J.P."/>
            <person name="Chiovitti A."/>
            <person name="Choi C.J."/>
            <person name="Coesel S."/>
            <person name="De Martino A."/>
            <person name="Detter J.C."/>
            <person name="Durkin C."/>
            <person name="Falciatore A."/>
            <person name="Fournet J."/>
            <person name="Haruta M."/>
            <person name="Huysman M.J."/>
            <person name="Jenkins B.D."/>
            <person name="Jiroutova K."/>
            <person name="Jorgensen R.E."/>
            <person name="Joubert Y."/>
            <person name="Kaplan A."/>
            <person name="Kroger N."/>
            <person name="Kroth P.G."/>
            <person name="La Roche J."/>
            <person name="Lindquist E."/>
            <person name="Lommer M."/>
            <person name="Martin-Jezequel V."/>
            <person name="Lopez P.J."/>
            <person name="Lucas S."/>
            <person name="Mangogna M."/>
            <person name="McGinnis K."/>
            <person name="Medlin L.K."/>
            <person name="Montsant A."/>
            <person name="Oudot-Le Secq M.P."/>
            <person name="Napoli C."/>
            <person name="Obornik M."/>
            <person name="Parker M.S."/>
            <person name="Petit J.L."/>
            <person name="Porcel B.M."/>
            <person name="Poulsen N."/>
            <person name="Robison M."/>
            <person name="Rychlewski L."/>
            <person name="Rynearson T.A."/>
            <person name="Schmutz J."/>
            <person name="Shapiro H."/>
            <person name="Siaut M."/>
            <person name="Stanley M."/>
            <person name="Sussman M.R."/>
            <person name="Taylor A.R."/>
            <person name="Vardi A."/>
            <person name="von Dassow P."/>
            <person name="Vyverman W."/>
            <person name="Willis A."/>
            <person name="Wyrwicz L.S."/>
            <person name="Rokhsar D.S."/>
            <person name="Weissenbach J."/>
            <person name="Armbrust E.V."/>
            <person name="Green B.R."/>
            <person name="Van de Peer Y."/>
            <person name="Grigoriev I.V."/>
        </authorList>
    </citation>
    <scope>NUCLEOTIDE SEQUENCE [LARGE SCALE GENOMIC DNA]</scope>
    <source>
        <strain evidence="1 2">CCMP1335</strain>
    </source>
</reference>
<evidence type="ECO:0000313" key="2">
    <source>
        <dbReference type="Proteomes" id="UP000001449"/>
    </source>
</evidence>
<gene>
    <name evidence="1" type="ORF">THAPSDRAFT_4503</name>
</gene>
<name>B8BZG5_THAPS</name>
<dbReference type="InterPro" id="IPR029058">
    <property type="entry name" value="AB_hydrolase_fold"/>
</dbReference>
<dbReference type="InterPro" id="IPR000801">
    <property type="entry name" value="Esterase-like"/>
</dbReference>
<dbReference type="KEGG" id="tps:THAPSDRAFT_4503"/>
<dbReference type="GeneID" id="7447973"/>
<dbReference type="OMA" id="MYAICEY"/>
<dbReference type="eggNOG" id="ENOG502S331">
    <property type="taxonomic scope" value="Eukaryota"/>
</dbReference>
<dbReference type="InParanoid" id="B8BZG5"/>
<organism evidence="1 2">
    <name type="scientific">Thalassiosira pseudonana</name>
    <name type="common">Marine diatom</name>
    <name type="synonym">Cyclotella nana</name>
    <dbReference type="NCBI Taxonomy" id="35128"/>
    <lineage>
        <taxon>Eukaryota</taxon>
        <taxon>Sar</taxon>
        <taxon>Stramenopiles</taxon>
        <taxon>Ochrophyta</taxon>
        <taxon>Bacillariophyta</taxon>
        <taxon>Coscinodiscophyceae</taxon>
        <taxon>Thalassiosirophycidae</taxon>
        <taxon>Thalassiosirales</taxon>
        <taxon>Thalassiosiraceae</taxon>
        <taxon>Thalassiosira</taxon>
    </lineage>
</organism>
<dbReference type="EMBL" id="CM000641">
    <property type="protein sequence ID" value="EED93349.1"/>
    <property type="molecule type" value="Genomic_DNA"/>
</dbReference>
<evidence type="ECO:0008006" key="3">
    <source>
        <dbReference type="Google" id="ProtNLM"/>
    </source>
</evidence>
<dbReference type="HOGENOM" id="CLU_039834_1_2_1"/>
<dbReference type="PaxDb" id="35128-Thaps4503"/>
<dbReference type="SUPFAM" id="SSF53474">
    <property type="entry name" value="alpha/beta-Hydrolases"/>
    <property type="match status" value="1"/>
</dbReference>
<protein>
    <recommendedName>
        <fullName evidence="3">Esterase</fullName>
    </recommendedName>
</protein>
<dbReference type="AlphaFoldDB" id="B8BZG5"/>
<keyword evidence="2" id="KW-1185">Reference proteome</keyword>
<proteinExistence type="predicted"/>
<reference evidence="1 2" key="1">
    <citation type="journal article" date="2004" name="Science">
        <title>The genome of the diatom Thalassiosira pseudonana: ecology, evolution, and metabolism.</title>
        <authorList>
            <person name="Armbrust E.V."/>
            <person name="Berges J.A."/>
            <person name="Bowler C."/>
            <person name="Green B.R."/>
            <person name="Martinez D."/>
            <person name="Putnam N.H."/>
            <person name="Zhou S."/>
            <person name="Allen A.E."/>
            <person name="Apt K.E."/>
            <person name="Bechner M."/>
            <person name="Brzezinski M.A."/>
            <person name="Chaal B.K."/>
            <person name="Chiovitti A."/>
            <person name="Davis A.K."/>
            <person name="Demarest M.S."/>
            <person name="Detter J.C."/>
            <person name="Glavina T."/>
            <person name="Goodstein D."/>
            <person name="Hadi M.Z."/>
            <person name="Hellsten U."/>
            <person name="Hildebrand M."/>
            <person name="Jenkins B.D."/>
            <person name="Jurka J."/>
            <person name="Kapitonov V.V."/>
            <person name="Kroger N."/>
            <person name="Lau W.W."/>
            <person name="Lane T.W."/>
            <person name="Larimer F.W."/>
            <person name="Lippmeier J.C."/>
            <person name="Lucas S."/>
            <person name="Medina M."/>
            <person name="Montsant A."/>
            <person name="Obornik M."/>
            <person name="Parker M.S."/>
            <person name="Palenik B."/>
            <person name="Pazour G.J."/>
            <person name="Richardson P.M."/>
            <person name="Rynearson T.A."/>
            <person name="Saito M.A."/>
            <person name="Schwartz D.C."/>
            <person name="Thamatrakoln K."/>
            <person name="Valentin K."/>
            <person name="Vardi A."/>
            <person name="Wilkerson F.P."/>
            <person name="Rokhsar D.S."/>
        </authorList>
    </citation>
    <scope>NUCLEOTIDE SEQUENCE [LARGE SCALE GENOMIC DNA]</scope>
    <source>
        <strain evidence="1 2">CCMP1335</strain>
    </source>
</reference>
<dbReference type="Proteomes" id="UP000001449">
    <property type="component" value="Chromosome 4"/>
</dbReference>
<dbReference type="PANTHER" id="PTHR48098:SF6">
    <property type="entry name" value="FERRI-BACILLIBACTIN ESTERASE BESA"/>
    <property type="match status" value="1"/>
</dbReference>
<dbReference type="ESTHER" id="thaps-b8bzg5">
    <property type="family name" value="A85-IroE-IroD-Fes-Yiel"/>
</dbReference>
<dbReference type="PANTHER" id="PTHR48098">
    <property type="entry name" value="ENTEROCHELIN ESTERASE-RELATED"/>
    <property type="match status" value="1"/>
</dbReference>
<sequence>MARPLLPPFPDGPCGGSVVTLPSRDLYGKKNDGGTSFLSSFNPLSSLNNIMLPPRDVLVWLPKEYHMPEYRGERFQVLYCHDGQNAMTDTSSWTGSSWRLIGAITRLSERKMLRSETPPIVVMIPSGEGGILPGMNMPGMNRRHAEYGDMGTVISEAHGEFVAKTLHPYVMERFRTKDGPEHTATIGSSLGGQSSLQLVLRHPEIFGGAACLSPCFQAGTIASVVANLVGNSDTSSTRYNKQDDANHRSLRSKTIYLDNGGDVDETRVPVFDAMDHFTMNERWWNPGYFWLDTQLQPTIDAVRWALDRGGVEYHYKKFPGARHNERAWATRIHYPLMSLYGDISSDNLTV</sequence>
<evidence type="ECO:0000313" key="1">
    <source>
        <dbReference type="EMBL" id="EED93349.1"/>
    </source>
</evidence>
<accession>B8BZG5</accession>
<dbReference type="Gene3D" id="3.40.50.1820">
    <property type="entry name" value="alpha/beta hydrolase"/>
    <property type="match status" value="1"/>
</dbReference>
<dbReference type="RefSeq" id="XP_002289812.1">
    <property type="nucleotide sequence ID" value="XM_002289776.1"/>
</dbReference>
<dbReference type="InterPro" id="IPR050583">
    <property type="entry name" value="Mycobacterial_A85_antigen"/>
</dbReference>
<dbReference type="Pfam" id="PF00756">
    <property type="entry name" value="Esterase"/>
    <property type="match status" value="1"/>
</dbReference>